<reference evidence="1" key="2">
    <citation type="journal article" date="2021" name="PeerJ">
        <title>Extensive microbial diversity within the chicken gut microbiome revealed by metagenomics and culture.</title>
        <authorList>
            <person name="Gilroy R."/>
            <person name="Ravi A."/>
            <person name="Getino M."/>
            <person name="Pursley I."/>
            <person name="Horton D.L."/>
            <person name="Alikhan N.F."/>
            <person name="Baker D."/>
            <person name="Gharbi K."/>
            <person name="Hall N."/>
            <person name="Watson M."/>
            <person name="Adriaenssens E.M."/>
            <person name="Foster-Nyarko E."/>
            <person name="Jarju S."/>
            <person name="Secka A."/>
            <person name="Antonio M."/>
            <person name="Oren A."/>
            <person name="Chaudhuri R.R."/>
            <person name="La Ragione R."/>
            <person name="Hildebrand F."/>
            <person name="Pallen M.J."/>
        </authorList>
    </citation>
    <scope>NUCLEOTIDE SEQUENCE</scope>
    <source>
        <strain evidence="1">CHK152-2994</strain>
    </source>
</reference>
<dbReference type="AlphaFoldDB" id="A0A9D1FX24"/>
<protein>
    <submittedName>
        <fullName evidence="1">Uncharacterized protein</fullName>
    </submittedName>
</protein>
<evidence type="ECO:0000313" key="1">
    <source>
        <dbReference type="EMBL" id="HIS83550.1"/>
    </source>
</evidence>
<proteinExistence type="predicted"/>
<gene>
    <name evidence="1" type="ORF">IAD41_08115</name>
</gene>
<name>A0A9D1FX24_9BACT</name>
<sequence length="290" mass="31049">MVDAVNNNNNTTIYTGIGTVAGAAAGAGYGGWMSKPLLNGEAPSDAFVRRYYDNDVKDSIVKAGEDAKKNLTESKAYKDAGNNVDQLKTIINDNAKTFGLKAEVDADGKETKSLDKVIEEFVGENPDAAKLKEKMEKTVSDVATENATKGFKDSKKLAELSKDLKELANDAKAEDLKAFVSKHAETLGVEADKVDDFLKKDITEIKELAKNVTKPLKDKENDLKAFIKDGKLNLEGAGDAVKKAAKDTKLWAGAKWAAGVGLALGIASYIGAKMTAPKVAKEEEQQTQAS</sequence>
<dbReference type="EMBL" id="DVJO01000176">
    <property type="protein sequence ID" value="HIS83550.1"/>
    <property type="molecule type" value="Genomic_DNA"/>
</dbReference>
<reference evidence="1" key="1">
    <citation type="submission" date="2020-10" db="EMBL/GenBank/DDBJ databases">
        <authorList>
            <person name="Gilroy R."/>
        </authorList>
    </citation>
    <scope>NUCLEOTIDE SEQUENCE</scope>
    <source>
        <strain evidence="1">CHK152-2994</strain>
    </source>
</reference>
<organism evidence="1 2">
    <name type="scientific">Candidatus Scatenecus faecavium</name>
    <dbReference type="NCBI Taxonomy" id="2840915"/>
    <lineage>
        <taxon>Bacteria</taxon>
        <taxon>Candidatus Scatenecus</taxon>
    </lineage>
</organism>
<accession>A0A9D1FX24</accession>
<evidence type="ECO:0000313" key="2">
    <source>
        <dbReference type="Proteomes" id="UP000824139"/>
    </source>
</evidence>
<comment type="caution">
    <text evidence="1">The sequence shown here is derived from an EMBL/GenBank/DDBJ whole genome shotgun (WGS) entry which is preliminary data.</text>
</comment>
<dbReference type="Proteomes" id="UP000824139">
    <property type="component" value="Unassembled WGS sequence"/>
</dbReference>